<feature type="transmembrane region" description="Helical" evidence="1">
    <location>
        <begin position="102"/>
        <end position="120"/>
    </location>
</feature>
<protein>
    <submittedName>
        <fullName evidence="3">Uncharacterized protein</fullName>
    </submittedName>
</protein>
<organism evidence="3 4">
    <name type="scientific">Diutina rugosa</name>
    <name type="common">Yeast</name>
    <name type="synonym">Candida rugosa</name>
    <dbReference type="NCBI Taxonomy" id="5481"/>
    <lineage>
        <taxon>Eukaryota</taxon>
        <taxon>Fungi</taxon>
        <taxon>Dikarya</taxon>
        <taxon>Ascomycota</taxon>
        <taxon>Saccharomycotina</taxon>
        <taxon>Pichiomycetes</taxon>
        <taxon>Debaryomycetaceae</taxon>
        <taxon>Diutina</taxon>
    </lineage>
</organism>
<dbReference type="Proteomes" id="UP000449547">
    <property type="component" value="Unassembled WGS sequence"/>
</dbReference>
<reference evidence="3 4" key="1">
    <citation type="submission" date="2019-07" db="EMBL/GenBank/DDBJ databases">
        <title>Genome assembly of two rare yeast pathogens: Diutina rugosa and Trichomonascus ciferrii.</title>
        <authorList>
            <person name="Mixao V."/>
            <person name="Saus E."/>
            <person name="Hansen A."/>
            <person name="Lass-Flor C."/>
            <person name="Gabaldon T."/>
        </authorList>
    </citation>
    <scope>NUCLEOTIDE SEQUENCE [LARGE SCALE GENOMIC DNA]</scope>
    <source>
        <strain evidence="3 4">CBS 613</strain>
    </source>
</reference>
<feature type="signal peptide" evidence="2">
    <location>
        <begin position="1"/>
        <end position="19"/>
    </location>
</feature>
<proteinExistence type="predicted"/>
<dbReference type="GeneID" id="54778757"/>
<sequence length="275" mass="31377">MSMLVLMFVLLVWVFRVCQFPGCIATSTNSKDTTAFSAHADQKSFNLTDTRSAIVIFSCLTPVGGHINLVFPSANSEQVSCLVWKIAFMFTPYSDGLKLNPFETFMMVIVGSLIIVIVTLQSQILRKYQKAILTWRRRISTQDSTIKQQQLMIDNHLSVMKEQAHVMANQHDTIESQAKIILEETNFAETQNRYVELIESNNAILDQTIKHQKDTIGYQNESMNTQERCLTELLRFIQPQIESDSFRESWNELIRIMEDSSPSSNSGSDTDTENE</sequence>
<keyword evidence="1" id="KW-0812">Transmembrane</keyword>
<evidence type="ECO:0000256" key="1">
    <source>
        <dbReference type="SAM" id="Phobius"/>
    </source>
</evidence>
<keyword evidence="1" id="KW-1133">Transmembrane helix</keyword>
<evidence type="ECO:0000313" key="3">
    <source>
        <dbReference type="EMBL" id="KAA8908561.1"/>
    </source>
</evidence>
<feature type="chain" id="PRO_5024963227" evidence="2">
    <location>
        <begin position="20"/>
        <end position="275"/>
    </location>
</feature>
<comment type="caution">
    <text evidence="3">The sequence shown here is derived from an EMBL/GenBank/DDBJ whole genome shotgun (WGS) entry which is preliminary data.</text>
</comment>
<keyword evidence="1" id="KW-0472">Membrane</keyword>
<evidence type="ECO:0000313" key="4">
    <source>
        <dbReference type="Proteomes" id="UP000449547"/>
    </source>
</evidence>
<name>A0A642V4L6_DIURU</name>
<accession>A0A642V4L6</accession>
<dbReference type="RefSeq" id="XP_034015049.1">
    <property type="nucleotide sequence ID" value="XM_034153540.1"/>
</dbReference>
<dbReference type="EMBL" id="SWFT01000005">
    <property type="protein sequence ID" value="KAA8908561.1"/>
    <property type="molecule type" value="Genomic_DNA"/>
</dbReference>
<evidence type="ECO:0000256" key="2">
    <source>
        <dbReference type="SAM" id="SignalP"/>
    </source>
</evidence>
<gene>
    <name evidence="3" type="ORF">DIURU_000104</name>
</gene>
<keyword evidence="4" id="KW-1185">Reference proteome</keyword>
<dbReference type="VEuPathDB" id="FungiDB:DIURU_000104"/>
<dbReference type="AlphaFoldDB" id="A0A642V4L6"/>
<keyword evidence="2" id="KW-0732">Signal</keyword>